<dbReference type="Pfam" id="PF00069">
    <property type="entry name" value="Pkinase"/>
    <property type="match status" value="1"/>
</dbReference>
<dbReference type="InterPro" id="IPR052751">
    <property type="entry name" value="Plant_MAPKKK"/>
</dbReference>
<feature type="domain" description="Protein kinase" evidence="1">
    <location>
        <begin position="1"/>
        <end position="95"/>
    </location>
</feature>
<protein>
    <submittedName>
        <fullName evidence="2">Mitogen-activated protein kinase kinase kinase</fullName>
        <ecNumber evidence="2">2.7.11.25</ecNumber>
    </submittedName>
</protein>
<dbReference type="AlphaFoldDB" id="A0A2G9FWA5"/>
<dbReference type="GO" id="GO:0005524">
    <property type="term" value="F:ATP binding"/>
    <property type="evidence" value="ECO:0007669"/>
    <property type="project" value="InterPro"/>
</dbReference>
<dbReference type="SUPFAM" id="SSF56112">
    <property type="entry name" value="Protein kinase-like (PK-like)"/>
    <property type="match status" value="1"/>
</dbReference>
<keyword evidence="2" id="KW-0418">Kinase</keyword>
<dbReference type="EC" id="2.7.11.25" evidence="2"/>
<proteinExistence type="predicted"/>
<keyword evidence="2" id="KW-0808">Transferase</keyword>
<evidence type="ECO:0000259" key="1">
    <source>
        <dbReference type="PROSITE" id="PS50011"/>
    </source>
</evidence>
<evidence type="ECO:0000313" key="3">
    <source>
        <dbReference type="Proteomes" id="UP000231279"/>
    </source>
</evidence>
<dbReference type="Proteomes" id="UP000231279">
    <property type="component" value="Unassembled WGS sequence"/>
</dbReference>
<dbReference type="InterPro" id="IPR000719">
    <property type="entry name" value="Prot_kinase_dom"/>
</dbReference>
<dbReference type="PANTHER" id="PTHR48011">
    <property type="entry name" value="CCR4-NOT TRANSCRIPTIONAL COMPLEX SUBUNIT CAF120-RELATED"/>
    <property type="match status" value="1"/>
</dbReference>
<dbReference type="EMBL" id="NKXS01010018">
    <property type="protein sequence ID" value="PIM97346.1"/>
    <property type="molecule type" value="Genomic_DNA"/>
</dbReference>
<evidence type="ECO:0000313" key="2">
    <source>
        <dbReference type="EMBL" id="PIM97346.1"/>
    </source>
</evidence>
<comment type="caution">
    <text evidence="2">The sequence shown here is derived from an EMBL/GenBank/DDBJ whole genome shotgun (WGS) entry which is preliminary data.</text>
</comment>
<dbReference type="Gene3D" id="1.10.510.10">
    <property type="entry name" value="Transferase(Phosphotransferase) domain 1"/>
    <property type="match status" value="1"/>
</dbReference>
<sequence length="192" mass="21106">MYLSPEAVIDKVQEAPCDIWALGCIVLEMLTGKPPWDVESESKKAEVLGKIGKGNELPKIPSTISKEAKDFLKGCFVRKTAYRLTTEMLLNHAFVEGLDDDDGNDDDEDVGAELEDAVVSESDDEWGYGCSADKWDSLSSSYEEESELICNSCEENEGVIGSSIESGSHISKQSLSERRRHYPVSFTITAGI</sequence>
<dbReference type="PANTHER" id="PTHR48011:SF103">
    <property type="entry name" value="MITOGEN-ACTIVATED PROTEIN KINASE KINASE KINASE YODA-LIKE"/>
    <property type="match status" value="1"/>
</dbReference>
<dbReference type="GO" id="GO:0004709">
    <property type="term" value="F:MAP kinase kinase kinase activity"/>
    <property type="evidence" value="ECO:0007669"/>
    <property type="project" value="UniProtKB-EC"/>
</dbReference>
<accession>A0A2G9FWA5</accession>
<keyword evidence="3" id="KW-1185">Reference proteome</keyword>
<dbReference type="OrthoDB" id="912997at2759"/>
<dbReference type="InterPro" id="IPR011009">
    <property type="entry name" value="Kinase-like_dom_sf"/>
</dbReference>
<dbReference type="STRING" id="429701.A0A2G9FWA5"/>
<organism evidence="2 3">
    <name type="scientific">Handroanthus impetiginosus</name>
    <dbReference type="NCBI Taxonomy" id="429701"/>
    <lineage>
        <taxon>Eukaryota</taxon>
        <taxon>Viridiplantae</taxon>
        <taxon>Streptophyta</taxon>
        <taxon>Embryophyta</taxon>
        <taxon>Tracheophyta</taxon>
        <taxon>Spermatophyta</taxon>
        <taxon>Magnoliopsida</taxon>
        <taxon>eudicotyledons</taxon>
        <taxon>Gunneridae</taxon>
        <taxon>Pentapetalae</taxon>
        <taxon>asterids</taxon>
        <taxon>lamiids</taxon>
        <taxon>Lamiales</taxon>
        <taxon>Bignoniaceae</taxon>
        <taxon>Crescentiina</taxon>
        <taxon>Tabebuia alliance</taxon>
        <taxon>Handroanthus</taxon>
    </lineage>
</organism>
<name>A0A2G9FWA5_9LAMI</name>
<reference evidence="3" key="1">
    <citation type="journal article" date="2018" name="Gigascience">
        <title>Genome assembly of the Pink Ipe (Handroanthus impetiginosus, Bignoniaceae), a highly valued, ecologically keystone Neotropical timber forest tree.</title>
        <authorList>
            <person name="Silva-Junior O.B."/>
            <person name="Grattapaglia D."/>
            <person name="Novaes E."/>
            <person name="Collevatti R.G."/>
        </authorList>
    </citation>
    <scope>NUCLEOTIDE SEQUENCE [LARGE SCALE GENOMIC DNA]</scope>
    <source>
        <strain evidence="3">cv. UFG-1</strain>
    </source>
</reference>
<dbReference type="PROSITE" id="PS50011">
    <property type="entry name" value="PROTEIN_KINASE_DOM"/>
    <property type="match status" value="1"/>
</dbReference>
<gene>
    <name evidence="2" type="ORF">CDL12_30184</name>
</gene>